<dbReference type="GO" id="GO:0022857">
    <property type="term" value="F:transmembrane transporter activity"/>
    <property type="evidence" value="ECO:0007669"/>
    <property type="project" value="InterPro"/>
</dbReference>
<accession>A0AAN9AU94</accession>
<evidence type="ECO:0000256" key="1">
    <source>
        <dbReference type="ARBA" id="ARBA00004141"/>
    </source>
</evidence>
<feature type="transmembrane region" description="Helical" evidence="6">
    <location>
        <begin position="434"/>
        <end position="452"/>
    </location>
</feature>
<evidence type="ECO:0000256" key="2">
    <source>
        <dbReference type="ARBA" id="ARBA00022692"/>
    </source>
</evidence>
<feature type="transmembrane region" description="Helical" evidence="6">
    <location>
        <begin position="260"/>
        <end position="280"/>
    </location>
</feature>
<protein>
    <recommendedName>
        <fullName evidence="7">Major facilitator superfamily (MFS) profile domain-containing protein</fullName>
    </recommendedName>
</protein>
<dbReference type="Pfam" id="PF00083">
    <property type="entry name" value="Sugar_tr"/>
    <property type="match status" value="1"/>
</dbReference>
<dbReference type="InterPro" id="IPR005828">
    <property type="entry name" value="MFS_sugar_transport-like"/>
</dbReference>
<feature type="transmembrane region" description="Helical" evidence="6">
    <location>
        <begin position="375"/>
        <end position="395"/>
    </location>
</feature>
<keyword evidence="3 6" id="KW-1133">Transmembrane helix</keyword>
<evidence type="ECO:0000313" key="8">
    <source>
        <dbReference type="EMBL" id="KAK7093386.1"/>
    </source>
</evidence>
<name>A0AAN9AU94_9CAEN</name>
<feature type="transmembrane region" description="Helical" evidence="6">
    <location>
        <begin position="401"/>
        <end position="422"/>
    </location>
</feature>
<feature type="transmembrane region" description="Helical" evidence="6">
    <location>
        <begin position="286"/>
        <end position="305"/>
    </location>
</feature>
<feature type="transmembrane region" description="Helical" evidence="6">
    <location>
        <begin position="522"/>
        <end position="539"/>
    </location>
</feature>
<dbReference type="PROSITE" id="PS50850">
    <property type="entry name" value="MFS"/>
    <property type="match status" value="1"/>
</dbReference>
<comment type="caution">
    <text evidence="8">The sequence shown here is derived from an EMBL/GenBank/DDBJ whole genome shotgun (WGS) entry which is preliminary data.</text>
</comment>
<dbReference type="GO" id="GO:0016020">
    <property type="term" value="C:membrane"/>
    <property type="evidence" value="ECO:0007669"/>
    <property type="project" value="UniProtKB-SubCell"/>
</dbReference>
<evidence type="ECO:0000256" key="5">
    <source>
        <dbReference type="SAM" id="MobiDB-lite"/>
    </source>
</evidence>
<keyword evidence="2 6" id="KW-0812">Transmembrane</keyword>
<dbReference type="Gene3D" id="1.20.1250.20">
    <property type="entry name" value="MFS general substrate transporter like domains"/>
    <property type="match status" value="1"/>
</dbReference>
<keyword evidence="4 6" id="KW-0472">Membrane</keyword>
<feature type="transmembrane region" description="Helical" evidence="6">
    <location>
        <begin position="458"/>
        <end position="481"/>
    </location>
</feature>
<dbReference type="PROSITE" id="PS00216">
    <property type="entry name" value="SUGAR_TRANSPORT_1"/>
    <property type="match status" value="1"/>
</dbReference>
<dbReference type="InterPro" id="IPR005829">
    <property type="entry name" value="Sugar_transporter_CS"/>
</dbReference>
<keyword evidence="9" id="KW-1185">Reference proteome</keyword>
<dbReference type="SUPFAM" id="SSF103473">
    <property type="entry name" value="MFS general substrate transporter"/>
    <property type="match status" value="1"/>
</dbReference>
<feature type="transmembrane region" description="Helical" evidence="6">
    <location>
        <begin position="226"/>
        <end position="248"/>
    </location>
</feature>
<evidence type="ECO:0000313" key="9">
    <source>
        <dbReference type="Proteomes" id="UP001374579"/>
    </source>
</evidence>
<comment type="subcellular location">
    <subcellularLocation>
        <location evidence="1">Membrane</location>
        <topology evidence="1">Multi-pass membrane protein</topology>
    </subcellularLocation>
</comment>
<dbReference type="AlphaFoldDB" id="A0AAN9AU94"/>
<dbReference type="PANTHER" id="PTHR24064">
    <property type="entry name" value="SOLUTE CARRIER FAMILY 22 MEMBER"/>
    <property type="match status" value="1"/>
</dbReference>
<dbReference type="InterPro" id="IPR036259">
    <property type="entry name" value="MFS_trans_sf"/>
</dbReference>
<dbReference type="EMBL" id="JBAMIC010000019">
    <property type="protein sequence ID" value="KAK7093386.1"/>
    <property type="molecule type" value="Genomic_DNA"/>
</dbReference>
<evidence type="ECO:0000256" key="4">
    <source>
        <dbReference type="ARBA" id="ARBA00023136"/>
    </source>
</evidence>
<dbReference type="Proteomes" id="UP001374579">
    <property type="component" value="Unassembled WGS sequence"/>
</dbReference>
<feature type="transmembrane region" description="Helical" evidence="6">
    <location>
        <begin position="73"/>
        <end position="93"/>
    </location>
</feature>
<organism evidence="8 9">
    <name type="scientific">Littorina saxatilis</name>
    <dbReference type="NCBI Taxonomy" id="31220"/>
    <lineage>
        <taxon>Eukaryota</taxon>
        <taxon>Metazoa</taxon>
        <taxon>Spiralia</taxon>
        <taxon>Lophotrochozoa</taxon>
        <taxon>Mollusca</taxon>
        <taxon>Gastropoda</taxon>
        <taxon>Caenogastropoda</taxon>
        <taxon>Littorinimorpha</taxon>
        <taxon>Littorinoidea</taxon>
        <taxon>Littorinidae</taxon>
        <taxon>Littorina</taxon>
    </lineage>
</organism>
<feature type="transmembrane region" description="Helical" evidence="6">
    <location>
        <begin position="203"/>
        <end position="220"/>
    </location>
</feature>
<evidence type="ECO:0000259" key="7">
    <source>
        <dbReference type="PROSITE" id="PS50850"/>
    </source>
</evidence>
<gene>
    <name evidence="8" type="ORF">V1264_007150</name>
</gene>
<feature type="domain" description="Major facilitator superfamily (MFS) profile" evidence="7">
    <location>
        <begin position="89"/>
        <end position="545"/>
    </location>
</feature>
<reference evidence="8 9" key="1">
    <citation type="submission" date="2024-02" db="EMBL/GenBank/DDBJ databases">
        <title>Chromosome-scale genome assembly of the rough periwinkle Littorina saxatilis.</title>
        <authorList>
            <person name="De Jode A."/>
            <person name="Faria R."/>
            <person name="Formenti G."/>
            <person name="Sims Y."/>
            <person name="Smith T.P."/>
            <person name="Tracey A."/>
            <person name="Wood J.M.D."/>
            <person name="Zagrodzka Z.B."/>
            <person name="Johannesson K."/>
            <person name="Butlin R.K."/>
            <person name="Leder E.H."/>
        </authorList>
    </citation>
    <scope>NUCLEOTIDE SEQUENCE [LARGE SCALE GENOMIC DNA]</scope>
    <source>
        <strain evidence="8">Snail1</strain>
        <tissue evidence="8">Muscle</tissue>
    </source>
</reference>
<evidence type="ECO:0000256" key="3">
    <source>
        <dbReference type="ARBA" id="ARBA00022989"/>
    </source>
</evidence>
<dbReference type="InterPro" id="IPR020846">
    <property type="entry name" value="MFS_dom"/>
</dbReference>
<sequence length="577" mass="62725">MTDWDSAPFLQGAHLPQDTMVASDEKGTANTADKTKAPVGLDDDEGALTSLPPGDEDFEKLVDSIGGHGPFQIFIWTVGFGTKASAACVFLFMSFAGATPGFWCAPSVTSAGNGSDVTEVEKERWRGAYNDSKEDLWKTCEVNGTTCSSFVFDDSMNTIVGEWWLVCDKKWVSTTITSVQMAGVLLGAMVAGQTADIWGRRKVCIAMLIGQFSFSLANAFSPDWIFFIVTRFGAGVSAGGYLVPYFSLTMEFTDVRWRAFLGAIPAWPVGSGLMALAAWLLHDWQYLGIAIACFTLPFLLAWWFMPESIRWLLVHGRVDEAQRNLARAAKVNGRLEPDENLTRKLASLELSKAKSARVYSFLDLFKTAELAKRSCSLFFVWFSSGAVYYFLAFGAENLSGNLYLNIFLLSIVEIPAMFLSAFLNNKIGRRWTAFLMYMSAGVCAVIVIILIQTGAPGVAINAMVVTSKLAMGGGWAAALVFSAENFPTVVRNIGYGACNVASRVGGIVAPQMVFIYTTQPSIPYAVVAVLMVGSSLLFLTMRETNDQALEDVITMPSSGSSKTHPVAMGTIQCSTRM</sequence>
<proteinExistence type="predicted"/>
<feature type="region of interest" description="Disordered" evidence="5">
    <location>
        <begin position="1"/>
        <end position="53"/>
    </location>
</feature>
<feature type="transmembrane region" description="Helical" evidence="6">
    <location>
        <begin position="493"/>
        <end position="516"/>
    </location>
</feature>
<evidence type="ECO:0000256" key="6">
    <source>
        <dbReference type="SAM" id="Phobius"/>
    </source>
</evidence>